<protein>
    <submittedName>
        <fullName evidence="2">Tetratricopeptide repeat protein</fullName>
    </submittedName>
</protein>
<dbReference type="Gene3D" id="1.25.40.10">
    <property type="entry name" value="Tetratricopeptide repeat domain"/>
    <property type="match status" value="2"/>
</dbReference>
<dbReference type="EMBL" id="VTUZ01000004">
    <property type="protein sequence ID" value="KAA1013719.1"/>
    <property type="molecule type" value="Genomic_DNA"/>
</dbReference>
<reference evidence="2 3" key="1">
    <citation type="submission" date="2019-08" db="EMBL/GenBank/DDBJ databases">
        <title>Paraburkholderia sp. DCY113.</title>
        <authorList>
            <person name="Kang J."/>
        </authorList>
    </citation>
    <scope>NUCLEOTIDE SEQUENCE [LARGE SCALE GENOMIC DNA]</scope>
    <source>
        <strain evidence="2 3">DCY113</strain>
    </source>
</reference>
<dbReference type="Proteomes" id="UP000325273">
    <property type="component" value="Unassembled WGS sequence"/>
</dbReference>
<keyword evidence="3" id="KW-1185">Reference proteome</keyword>
<sequence length="609" mass="68429">MRSLMYDDEMHIDALVARADMHFSSLRMTEAAACYRMVLAVRPFNEHVLHRMGLTCVHLNDLDQARAYIDGALQVAPHRADLWEHAGLLAALNSQFGSAETYYLRALGLAGDSASLHRNLADRLRQSGRFGEAIMHYEKSLEIEPGLRHASRALAGINAELGNVDKAVVYWMRTWLLQPAASKDDLDSIVAITDSSHVATLDKTIREIRTRFSDDTAAINAVVYVLIKSHRYEEAFAAAQQGLAVDQYDAVLCQNAAWALRTLGRVAECRAYSQKAALALPDNPVVQYRYSGVLLCLGEFEEGWRRHKSFYEIPENRVVMAWPDFPEWKGESVSGCQFLLVGEQGLGDQIQFLRFAQWLYLRGATVDVLVDTPIAALATSMSGVRHVFTAMPPGPYDYWCHMFSVPEHMKLDLPMLPVVMPYLAPNPTKVRYWQASIEAVSARGASAGKRRIGIVWAGDPRPALDRFRSIQFDKLNAVFALPDITWFSVQKGAKERETEGLARQFDVHTLGPGICDFTDTLAILHALDLLITVDTSVAHLAGAAGLPVWVLVPAYTDWRWMTERKDTPWYPSMRLFRQRNLGEWDTVIEEVRNALQEWCAVRSDATMNS</sequence>
<keyword evidence="1" id="KW-0802">TPR repeat</keyword>
<evidence type="ECO:0000256" key="1">
    <source>
        <dbReference type="PROSITE-ProRule" id="PRU00339"/>
    </source>
</evidence>
<gene>
    <name evidence="2" type="ORF">FVF58_08230</name>
</gene>
<dbReference type="PANTHER" id="PTHR12558:SF13">
    <property type="entry name" value="CELL DIVISION CYCLE PROTEIN 27 HOMOLOG"/>
    <property type="match status" value="1"/>
</dbReference>
<dbReference type="SUPFAM" id="SSF53756">
    <property type="entry name" value="UDP-Glycosyltransferase/glycogen phosphorylase"/>
    <property type="match status" value="1"/>
</dbReference>
<feature type="repeat" description="TPR" evidence="1">
    <location>
        <begin position="114"/>
        <end position="147"/>
    </location>
</feature>
<proteinExistence type="predicted"/>
<evidence type="ECO:0000313" key="2">
    <source>
        <dbReference type="EMBL" id="KAA1013719.1"/>
    </source>
</evidence>
<dbReference type="Gene3D" id="3.40.50.2000">
    <property type="entry name" value="Glycogen Phosphorylase B"/>
    <property type="match status" value="1"/>
</dbReference>
<evidence type="ECO:0000313" key="3">
    <source>
        <dbReference type="Proteomes" id="UP000325273"/>
    </source>
</evidence>
<dbReference type="InterPro" id="IPR011990">
    <property type="entry name" value="TPR-like_helical_dom_sf"/>
</dbReference>
<accession>A0A5B0HEH2</accession>
<dbReference type="SUPFAM" id="SSF48452">
    <property type="entry name" value="TPR-like"/>
    <property type="match status" value="2"/>
</dbReference>
<dbReference type="PANTHER" id="PTHR12558">
    <property type="entry name" value="CELL DIVISION CYCLE 16,23,27"/>
    <property type="match status" value="1"/>
</dbReference>
<dbReference type="SMART" id="SM00028">
    <property type="entry name" value="TPR"/>
    <property type="match status" value="5"/>
</dbReference>
<comment type="caution">
    <text evidence="2">The sequence shown here is derived from an EMBL/GenBank/DDBJ whole genome shotgun (WGS) entry which is preliminary data.</text>
</comment>
<organism evidence="2 3">
    <name type="scientific">Paraburkholderia panacisoli</name>
    <dbReference type="NCBI Taxonomy" id="2603818"/>
    <lineage>
        <taxon>Bacteria</taxon>
        <taxon>Pseudomonadati</taxon>
        <taxon>Pseudomonadota</taxon>
        <taxon>Betaproteobacteria</taxon>
        <taxon>Burkholderiales</taxon>
        <taxon>Burkholderiaceae</taxon>
        <taxon>Paraburkholderia</taxon>
    </lineage>
</organism>
<dbReference type="Pfam" id="PF13432">
    <property type="entry name" value="TPR_16"/>
    <property type="match status" value="2"/>
</dbReference>
<dbReference type="AlphaFoldDB" id="A0A5B0HEH2"/>
<dbReference type="PROSITE" id="PS50005">
    <property type="entry name" value="TPR"/>
    <property type="match status" value="1"/>
</dbReference>
<name>A0A5B0HEH2_9BURK</name>
<dbReference type="InterPro" id="IPR019734">
    <property type="entry name" value="TPR_rpt"/>
</dbReference>